<protein>
    <submittedName>
        <fullName evidence="2">Uncharacterized protein</fullName>
    </submittedName>
</protein>
<proteinExistence type="predicted"/>
<feature type="compositionally biased region" description="Polar residues" evidence="1">
    <location>
        <begin position="73"/>
        <end position="87"/>
    </location>
</feature>
<feature type="compositionally biased region" description="Low complexity" evidence="1">
    <location>
        <begin position="14"/>
        <end position="48"/>
    </location>
</feature>
<keyword evidence="3" id="KW-1185">Reference proteome</keyword>
<reference evidence="2" key="1">
    <citation type="journal article" date="2020" name="Stud. Mycol.">
        <title>101 Dothideomycetes genomes: a test case for predicting lifestyles and emergence of pathogens.</title>
        <authorList>
            <person name="Haridas S."/>
            <person name="Albert R."/>
            <person name="Binder M."/>
            <person name="Bloem J."/>
            <person name="Labutti K."/>
            <person name="Salamov A."/>
            <person name="Andreopoulos B."/>
            <person name="Baker S."/>
            <person name="Barry K."/>
            <person name="Bills G."/>
            <person name="Bluhm B."/>
            <person name="Cannon C."/>
            <person name="Castanera R."/>
            <person name="Culley D."/>
            <person name="Daum C."/>
            <person name="Ezra D."/>
            <person name="Gonzalez J."/>
            <person name="Henrissat B."/>
            <person name="Kuo A."/>
            <person name="Liang C."/>
            <person name="Lipzen A."/>
            <person name="Lutzoni F."/>
            <person name="Magnuson J."/>
            <person name="Mondo S."/>
            <person name="Nolan M."/>
            <person name="Ohm R."/>
            <person name="Pangilinan J."/>
            <person name="Park H.-J."/>
            <person name="Ramirez L."/>
            <person name="Alfaro M."/>
            <person name="Sun H."/>
            <person name="Tritt A."/>
            <person name="Yoshinaga Y."/>
            <person name="Zwiers L.-H."/>
            <person name="Turgeon B."/>
            <person name="Goodwin S."/>
            <person name="Spatafora J."/>
            <person name="Crous P."/>
            <person name="Grigoriev I."/>
        </authorList>
    </citation>
    <scope>NUCLEOTIDE SEQUENCE</scope>
    <source>
        <strain evidence="2">CBS 109.77</strain>
    </source>
</reference>
<dbReference type="Proteomes" id="UP000799757">
    <property type="component" value="Unassembled WGS sequence"/>
</dbReference>
<dbReference type="AlphaFoldDB" id="A0A6A6WY38"/>
<organism evidence="2 3">
    <name type="scientific">Melanomma pulvis-pyrius CBS 109.77</name>
    <dbReference type="NCBI Taxonomy" id="1314802"/>
    <lineage>
        <taxon>Eukaryota</taxon>
        <taxon>Fungi</taxon>
        <taxon>Dikarya</taxon>
        <taxon>Ascomycota</taxon>
        <taxon>Pezizomycotina</taxon>
        <taxon>Dothideomycetes</taxon>
        <taxon>Pleosporomycetidae</taxon>
        <taxon>Pleosporales</taxon>
        <taxon>Melanommataceae</taxon>
        <taxon>Melanomma</taxon>
    </lineage>
</organism>
<feature type="region of interest" description="Disordered" evidence="1">
    <location>
        <begin position="1"/>
        <end position="88"/>
    </location>
</feature>
<evidence type="ECO:0000313" key="2">
    <source>
        <dbReference type="EMBL" id="KAF2788803.1"/>
    </source>
</evidence>
<name>A0A6A6WY38_9PLEO</name>
<feature type="compositionally biased region" description="Basic and acidic residues" evidence="1">
    <location>
        <begin position="346"/>
        <end position="359"/>
    </location>
</feature>
<sequence>MAPSVSDDSDIHLSDYPSGSSSNTSDDSTTSTPRTSATSSSAIPSPESLQPPNPSIPVLDRSTSPSPSTSTSATNQHTPSSPAQRPQTWGKKIGGFIWSRLKAVDRNIALVALITAAAVAYPAYKAWKVTVWTAHKDYYSYCRDNIDNLAAEDRLPCEGAIAKGLPPPPALLVRSIKPVMPVYDVIARHLYRRLSAPANSTITAPNQAPPRPNIYDHNILLVLSNQKAQMGDTFSVCVTVGSFVPVAASVVWSAKFRREHASAVAEYLEYCMDLTRGDKGYLVCQTTLQNSKEQKHDLGDTIVIALVMVWAKRRNDYEAVSSGDDETGKNEDIDLIQLHPTAQGLDSDKRKETTPEIQG</sequence>
<dbReference type="EMBL" id="MU002185">
    <property type="protein sequence ID" value="KAF2788803.1"/>
    <property type="molecule type" value="Genomic_DNA"/>
</dbReference>
<gene>
    <name evidence="2" type="ORF">K505DRAFT_378643</name>
</gene>
<accession>A0A6A6WY38</accession>
<evidence type="ECO:0000313" key="3">
    <source>
        <dbReference type="Proteomes" id="UP000799757"/>
    </source>
</evidence>
<feature type="compositionally biased region" description="Low complexity" evidence="1">
    <location>
        <begin position="62"/>
        <end position="72"/>
    </location>
</feature>
<feature type="region of interest" description="Disordered" evidence="1">
    <location>
        <begin position="320"/>
        <end position="359"/>
    </location>
</feature>
<evidence type="ECO:0000256" key="1">
    <source>
        <dbReference type="SAM" id="MobiDB-lite"/>
    </source>
</evidence>